<organism evidence="2 3">
    <name type="scientific">Fusarium xylarioides</name>
    <dbReference type="NCBI Taxonomy" id="221167"/>
    <lineage>
        <taxon>Eukaryota</taxon>
        <taxon>Fungi</taxon>
        <taxon>Dikarya</taxon>
        <taxon>Ascomycota</taxon>
        <taxon>Pezizomycotina</taxon>
        <taxon>Sordariomycetes</taxon>
        <taxon>Hypocreomycetidae</taxon>
        <taxon>Hypocreales</taxon>
        <taxon>Nectriaceae</taxon>
        <taxon>Fusarium</taxon>
        <taxon>Fusarium fujikuroi species complex</taxon>
    </lineage>
</organism>
<accession>A0A9P7HD48</accession>
<comment type="caution">
    <text evidence="2">The sequence shown here is derived from an EMBL/GenBank/DDBJ whole genome shotgun (WGS) entry which is preliminary data.</text>
</comment>
<gene>
    <name evidence="2" type="ORF">H9Q72_014491</name>
</gene>
<feature type="compositionally biased region" description="Polar residues" evidence="1">
    <location>
        <begin position="53"/>
        <end position="62"/>
    </location>
</feature>
<dbReference type="AlphaFoldDB" id="A0A9P7HD48"/>
<reference evidence="2" key="1">
    <citation type="journal article" date="2020" name="bioRxiv">
        <title>Historical genomics reveals the evolutionary mechanisms behind multiple outbreaks of the host-specific coffee wilt pathogen Fusarium xylarioides.</title>
        <authorList>
            <person name="Peck D."/>
            <person name="Nowell R.W."/>
            <person name="Flood J."/>
            <person name="Ryan M.J."/>
            <person name="Barraclough T.G."/>
        </authorList>
    </citation>
    <scope>NUCLEOTIDE SEQUENCE</scope>
    <source>
        <strain evidence="2">IMI 127659i</strain>
    </source>
</reference>
<reference evidence="2" key="2">
    <citation type="submission" date="2020-10" db="EMBL/GenBank/DDBJ databases">
        <authorList>
            <person name="Peck L.D."/>
            <person name="Nowell R.W."/>
            <person name="Flood J."/>
            <person name="Ryan M.J."/>
            <person name="Barraclough T.G."/>
        </authorList>
    </citation>
    <scope>NUCLEOTIDE SEQUENCE</scope>
    <source>
        <strain evidence="2">IMI 127659i</strain>
    </source>
</reference>
<feature type="non-terminal residue" evidence="2">
    <location>
        <position position="1"/>
    </location>
</feature>
<feature type="compositionally biased region" description="Basic and acidic residues" evidence="1">
    <location>
        <begin position="7"/>
        <end position="17"/>
    </location>
</feature>
<feature type="region of interest" description="Disordered" evidence="1">
    <location>
        <begin position="137"/>
        <end position="180"/>
    </location>
</feature>
<keyword evidence="3" id="KW-1185">Reference proteome</keyword>
<protein>
    <submittedName>
        <fullName evidence="2">Uncharacterized protein</fullName>
    </submittedName>
</protein>
<sequence>PPALDDPAVHEERDDRLQATVFRAGRPVRNRSASPLHAPHLSAATHTREPSVDLSTAPNTRPSRLPLGGLFRSRCGCSPGGAHSRKQLDARRVTCKSSARSPPLKGKAIVPKFKLKDNIPKLDCALTEVKSSAGAAIPHESEVKLPSNNDTAPETPYPAKKKNSSAAVTPVKTPKTPKTLRASKRKLEFPEGKDAVVIALMVVARVMLAFPVICFL</sequence>
<dbReference type="Proteomes" id="UP000750502">
    <property type="component" value="Unassembled WGS sequence"/>
</dbReference>
<evidence type="ECO:0000256" key="1">
    <source>
        <dbReference type="SAM" id="MobiDB-lite"/>
    </source>
</evidence>
<dbReference type="EMBL" id="JADFTT010002366">
    <property type="protein sequence ID" value="KAG5748511.1"/>
    <property type="molecule type" value="Genomic_DNA"/>
</dbReference>
<feature type="region of interest" description="Disordered" evidence="1">
    <location>
        <begin position="1"/>
        <end position="67"/>
    </location>
</feature>
<name>A0A9P7HD48_9HYPO</name>
<proteinExistence type="predicted"/>
<evidence type="ECO:0000313" key="2">
    <source>
        <dbReference type="EMBL" id="KAG5748511.1"/>
    </source>
</evidence>
<feature type="compositionally biased region" description="Low complexity" evidence="1">
    <location>
        <begin position="168"/>
        <end position="179"/>
    </location>
</feature>
<evidence type="ECO:0000313" key="3">
    <source>
        <dbReference type="Proteomes" id="UP000750502"/>
    </source>
</evidence>